<dbReference type="InterPro" id="IPR023346">
    <property type="entry name" value="Lysozyme-like_dom_sf"/>
</dbReference>
<dbReference type="CDD" id="cd00118">
    <property type="entry name" value="LysM"/>
    <property type="match status" value="2"/>
</dbReference>
<dbReference type="SMART" id="SM00257">
    <property type="entry name" value="LysM"/>
    <property type="match status" value="2"/>
</dbReference>
<gene>
    <name evidence="4" type="ORF">DFQ04_2618</name>
</gene>
<dbReference type="AlphaFoldDB" id="A0A4R6T762"/>
<dbReference type="SUPFAM" id="SSF54106">
    <property type="entry name" value="LysM domain"/>
    <property type="match status" value="2"/>
</dbReference>
<evidence type="ECO:0000259" key="3">
    <source>
        <dbReference type="PROSITE" id="PS51782"/>
    </source>
</evidence>
<dbReference type="PANTHER" id="PTHR37423:SF2">
    <property type="entry name" value="MEMBRANE-BOUND LYTIC MUREIN TRANSGLYCOSYLASE C"/>
    <property type="match status" value="1"/>
</dbReference>
<dbReference type="EMBL" id="SNYF01000007">
    <property type="protein sequence ID" value="TDQ16500.1"/>
    <property type="molecule type" value="Genomic_DNA"/>
</dbReference>
<keyword evidence="2" id="KW-0732">Signal</keyword>
<dbReference type="PANTHER" id="PTHR37423">
    <property type="entry name" value="SOLUBLE LYTIC MUREIN TRANSGLYCOSYLASE-RELATED"/>
    <property type="match status" value="1"/>
</dbReference>
<evidence type="ECO:0000256" key="2">
    <source>
        <dbReference type="SAM" id="SignalP"/>
    </source>
</evidence>
<dbReference type="InterPro" id="IPR018392">
    <property type="entry name" value="LysM"/>
</dbReference>
<reference evidence="4 5" key="1">
    <citation type="submission" date="2019-03" db="EMBL/GenBank/DDBJ databases">
        <title>Genomic Encyclopedia of Type Strains, Phase III (KMG-III): the genomes of soil and plant-associated and newly described type strains.</title>
        <authorList>
            <person name="Whitman W."/>
        </authorList>
    </citation>
    <scope>NUCLEOTIDE SEQUENCE [LARGE SCALE GENOMIC DNA]</scope>
    <source>
        <strain evidence="4 5">CECT 8446</strain>
    </source>
</reference>
<comment type="caution">
    <text evidence="4">The sequence shown here is derived from an EMBL/GenBank/DDBJ whole genome shotgun (WGS) entry which is preliminary data.</text>
</comment>
<dbReference type="GO" id="GO:0000270">
    <property type="term" value="P:peptidoglycan metabolic process"/>
    <property type="evidence" value="ECO:0007669"/>
    <property type="project" value="InterPro"/>
</dbReference>
<organism evidence="4 5">
    <name type="scientific">Algoriphagus boseongensis</name>
    <dbReference type="NCBI Taxonomy" id="1442587"/>
    <lineage>
        <taxon>Bacteria</taxon>
        <taxon>Pseudomonadati</taxon>
        <taxon>Bacteroidota</taxon>
        <taxon>Cytophagia</taxon>
        <taxon>Cytophagales</taxon>
        <taxon>Cyclobacteriaceae</taxon>
        <taxon>Algoriphagus</taxon>
    </lineage>
</organism>
<evidence type="ECO:0000313" key="4">
    <source>
        <dbReference type="EMBL" id="TDQ16500.1"/>
    </source>
</evidence>
<dbReference type="GO" id="GO:0008933">
    <property type="term" value="F:peptidoglycan lytic transglycosylase activity"/>
    <property type="evidence" value="ECO:0007669"/>
    <property type="project" value="InterPro"/>
</dbReference>
<dbReference type="GO" id="GO:0016020">
    <property type="term" value="C:membrane"/>
    <property type="evidence" value="ECO:0007669"/>
    <property type="project" value="InterPro"/>
</dbReference>
<feature type="signal peptide" evidence="2">
    <location>
        <begin position="1"/>
        <end position="25"/>
    </location>
</feature>
<dbReference type="InterPro" id="IPR036779">
    <property type="entry name" value="LysM_dom_sf"/>
</dbReference>
<dbReference type="PROSITE" id="PS51782">
    <property type="entry name" value="LYSM"/>
    <property type="match status" value="2"/>
</dbReference>
<sequence>MKKTLKSTILAALVAALIPLNEAFSQDEPLEAAELFSEEVMPNYHYEYIPDFTYEEVEQRIKAMKTGMPFELNDRIFSFIQYFTVRNRDYTKMVLARKDKFFPMFEETLRKHEMPEEIEFLSIIESGLDPQIKSRVGAMGLWQFMPATGRMYGMHVNNDVDDRMDPELSTDAAAKYLKSLYRMFGNWEVALAAYNCGPGNVRKAIRRSGGKTTFWGIYNYLPKETRGYVPQFQAMLYILNHLEEHNFHLEEPTYPIEYEKIRFERAFQMEKLSELADICIKDLEELNPSIKNRKIPETNRSMEIRIPKSKSIFLKENLAWISDSLGNQPQVLLASNTNLNVVPVETAVASSNSNRVTYKVRSGDVLGKIADRHGVTITQIKQWNNLNSNLIRVGQTLYLYSRSSQNSTLAENTNSGGSKTYTVRPGDSLWIISQKHSMTVEQIKRLNNLNSNNIKPGQKLIIG</sequence>
<dbReference type="SUPFAM" id="SSF53955">
    <property type="entry name" value="Lysozyme-like"/>
    <property type="match status" value="1"/>
</dbReference>
<protein>
    <submittedName>
        <fullName evidence="4">Membrane-bound lytic murein transglycosylase D</fullName>
    </submittedName>
</protein>
<evidence type="ECO:0000313" key="5">
    <source>
        <dbReference type="Proteomes" id="UP000294535"/>
    </source>
</evidence>
<feature type="domain" description="LysM" evidence="3">
    <location>
        <begin position="356"/>
        <end position="399"/>
    </location>
</feature>
<proteinExistence type="inferred from homology"/>
<dbReference type="RefSeq" id="WP_133556490.1">
    <property type="nucleotide sequence ID" value="NZ_SNYF01000007.1"/>
</dbReference>
<dbReference type="Gene3D" id="3.10.350.10">
    <property type="entry name" value="LysM domain"/>
    <property type="match status" value="2"/>
</dbReference>
<dbReference type="Pfam" id="PF01464">
    <property type="entry name" value="SLT"/>
    <property type="match status" value="1"/>
</dbReference>
<dbReference type="PROSITE" id="PS00922">
    <property type="entry name" value="TRANSGLYCOSYLASE"/>
    <property type="match status" value="1"/>
</dbReference>
<dbReference type="InterPro" id="IPR008258">
    <property type="entry name" value="Transglycosylase_SLT_dom_1"/>
</dbReference>
<dbReference type="Pfam" id="PF01476">
    <property type="entry name" value="LysM"/>
    <property type="match status" value="2"/>
</dbReference>
<name>A0A4R6T762_9BACT</name>
<evidence type="ECO:0000256" key="1">
    <source>
        <dbReference type="ARBA" id="ARBA00007734"/>
    </source>
</evidence>
<dbReference type="OrthoDB" id="9815002at2"/>
<feature type="domain" description="LysM" evidence="3">
    <location>
        <begin position="419"/>
        <end position="462"/>
    </location>
</feature>
<dbReference type="InterPro" id="IPR000189">
    <property type="entry name" value="Transglyc_AS"/>
</dbReference>
<dbReference type="Proteomes" id="UP000294535">
    <property type="component" value="Unassembled WGS sequence"/>
</dbReference>
<feature type="chain" id="PRO_5020955818" evidence="2">
    <location>
        <begin position="26"/>
        <end position="463"/>
    </location>
</feature>
<dbReference type="Gene3D" id="1.10.530.10">
    <property type="match status" value="1"/>
</dbReference>
<comment type="similarity">
    <text evidence="1">Belongs to the transglycosylase Slt family.</text>
</comment>
<accession>A0A4R6T762</accession>
<dbReference type="CDD" id="cd16894">
    <property type="entry name" value="MltD-like"/>
    <property type="match status" value="1"/>
</dbReference>
<keyword evidence="5" id="KW-1185">Reference proteome</keyword>